<name>A0A426Z5U5_ENSVE</name>
<comment type="caution">
    <text evidence="1">The sequence shown here is derived from an EMBL/GenBank/DDBJ whole genome shotgun (WGS) entry which is preliminary data.</text>
</comment>
<evidence type="ECO:0000313" key="2">
    <source>
        <dbReference type="Proteomes" id="UP000287651"/>
    </source>
</evidence>
<dbReference type="Proteomes" id="UP000287651">
    <property type="component" value="Unassembled WGS sequence"/>
</dbReference>
<gene>
    <name evidence="1" type="ORF">B296_00023877</name>
</gene>
<dbReference type="EMBL" id="AMZH03008247">
    <property type="protein sequence ID" value="RRT59357.1"/>
    <property type="molecule type" value="Genomic_DNA"/>
</dbReference>
<reference evidence="1 2" key="1">
    <citation type="journal article" date="2014" name="Agronomy (Basel)">
        <title>A Draft Genome Sequence for Ensete ventricosum, the Drought-Tolerant Tree Against Hunger.</title>
        <authorList>
            <person name="Harrison J."/>
            <person name="Moore K.A."/>
            <person name="Paszkiewicz K."/>
            <person name="Jones T."/>
            <person name="Grant M."/>
            <person name="Ambacheew D."/>
            <person name="Muzemil S."/>
            <person name="Studholme D.J."/>
        </authorList>
    </citation>
    <scope>NUCLEOTIDE SEQUENCE [LARGE SCALE GENOMIC DNA]</scope>
</reference>
<protein>
    <submittedName>
        <fullName evidence="1">Uncharacterized protein</fullName>
    </submittedName>
</protein>
<sequence>MLRLDYTPPPYAAPWAAEILRRRSEFLGPLHAFVRRSGCNILPFSICTTPWRPSPGNQLGSCLGITKYTSSFSCSIYVSACSICTRFTGRFFTNSVTEADELAMMIARLYTDCHDIISPTNARTVEDEVSATWPTLHLNLVLRLTRMASVRPQIIKRFKPLPSSDKTAVDDPNAIPQHPRINPLYMCGW</sequence>
<dbReference type="AlphaFoldDB" id="A0A426Z5U5"/>
<accession>A0A426Z5U5</accession>
<evidence type="ECO:0000313" key="1">
    <source>
        <dbReference type="EMBL" id="RRT59357.1"/>
    </source>
</evidence>
<proteinExistence type="predicted"/>
<organism evidence="1 2">
    <name type="scientific">Ensete ventricosum</name>
    <name type="common">Abyssinian banana</name>
    <name type="synonym">Musa ensete</name>
    <dbReference type="NCBI Taxonomy" id="4639"/>
    <lineage>
        <taxon>Eukaryota</taxon>
        <taxon>Viridiplantae</taxon>
        <taxon>Streptophyta</taxon>
        <taxon>Embryophyta</taxon>
        <taxon>Tracheophyta</taxon>
        <taxon>Spermatophyta</taxon>
        <taxon>Magnoliopsida</taxon>
        <taxon>Liliopsida</taxon>
        <taxon>Zingiberales</taxon>
        <taxon>Musaceae</taxon>
        <taxon>Ensete</taxon>
    </lineage>
</organism>